<feature type="chain" id="PRO_5039724841" evidence="2">
    <location>
        <begin position="19"/>
        <end position="81"/>
    </location>
</feature>
<evidence type="ECO:0000256" key="2">
    <source>
        <dbReference type="SAM" id="SignalP"/>
    </source>
</evidence>
<comment type="caution">
    <text evidence="3">The sequence shown here is derived from an EMBL/GenBank/DDBJ whole genome shotgun (WGS) entry which is preliminary data.</text>
</comment>
<sequence>MGFFVTTLIFAVIGVVASLCTRICCDRGPSANLRLVILGNRYSWIFIMILYSLVCYLETREVHFCLIIISCHDSLYFLCTH</sequence>
<keyword evidence="4" id="KW-1185">Reference proteome</keyword>
<keyword evidence="1" id="KW-1133">Transmembrane helix</keyword>
<protein>
    <submittedName>
        <fullName evidence="3">Uncharacterized protein</fullName>
    </submittedName>
</protein>
<reference evidence="3 4" key="1">
    <citation type="journal article" date="2021" name="Plant Biotechnol. J.">
        <title>Multi-omics assisted identification of the key and species-specific regulatory components of drought-tolerant mechanisms in Gossypium stocksii.</title>
        <authorList>
            <person name="Yu D."/>
            <person name="Ke L."/>
            <person name="Zhang D."/>
            <person name="Wu Y."/>
            <person name="Sun Y."/>
            <person name="Mei J."/>
            <person name="Sun J."/>
            <person name="Sun Y."/>
        </authorList>
    </citation>
    <scope>NUCLEOTIDE SEQUENCE [LARGE SCALE GENOMIC DNA]</scope>
    <source>
        <strain evidence="4">cv. E1</strain>
        <tissue evidence="3">Leaf</tissue>
    </source>
</reference>
<dbReference type="Proteomes" id="UP000828251">
    <property type="component" value="Unassembled WGS sequence"/>
</dbReference>
<dbReference type="OrthoDB" id="1508846at2759"/>
<dbReference type="AlphaFoldDB" id="A0A9D3UVT7"/>
<evidence type="ECO:0000313" key="4">
    <source>
        <dbReference type="Proteomes" id="UP000828251"/>
    </source>
</evidence>
<evidence type="ECO:0000256" key="1">
    <source>
        <dbReference type="SAM" id="Phobius"/>
    </source>
</evidence>
<accession>A0A9D3UVT7</accession>
<organism evidence="3 4">
    <name type="scientific">Gossypium stocksii</name>
    <dbReference type="NCBI Taxonomy" id="47602"/>
    <lineage>
        <taxon>Eukaryota</taxon>
        <taxon>Viridiplantae</taxon>
        <taxon>Streptophyta</taxon>
        <taxon>Embryophyta</taxon>
        <taxon>Tracheophyta</taxon>
        <taxon>Spermatophyta</taxon>
        <taxon>Magnoliopsida</taxon>
        <taxon>eudicotyledons</taxon>
        <taxon>Gunneridae</taxon>
        <taxon>Pentapetalae</taxon>
        <taxon>rosids</taxon>
        <taxon>malvids</taxon>
        <taxon>Malvales</taxon>
        <taxon>Malvaceae</taxon>
        <taxon>Malvoideae</taxon>
        <taxon>Gossypium</taxon>
    </lineage>
</organism>
<dbReference type="EMBL" id="JAIQCV010000009">
    <property type="protein sequence ID" value="KAH1063155.1"/>
    <property type="molecule type" value="Genomic_DNA"/>
</dbReference>
<keyword evidence="2" id="KW-0732">Signal</keyword>
<feature type="signal peptide" evidence="2">
    <location>
        <begin position="1"/>
        <end position="18"/>
    </location>
</feature>
<keyword evidence="1" id="KW-0472">Membrane</keyword>
<evidence type="ECO:0000313" key="3">
    <source>
        <dbReference type="EMBL" id="KAH1063155.1"/>
    </source>
</evidence>
<feature type="transmembrane region" description="Helical" evidence="1">
    <location>
        <begin position="42"/>
        <end position="59"/>
    </location>
</feature>
<keyword evidence="1" id="KW-0812">Transmembrane</keyword>
<name>A0A9D3UVT7_9ROSI</name>
<proteinExistence type="predicted"/>
<gene>
    <name evidence="3" type="ORF">J1N35_028142</name>
</gene>